<keyword evidence="1" id="KW-0732">Signal</keyword>
<organism evidence="2 3">
    <name type="scientific">candidate division WWE3 bacterium CG10_big_fil_rev_8_21_14_0_10_32_10</name>
    <dbReference type="NCBI Taxonomy" id="1975090"/>
    <lineage>
        <taxon>Bacteria</taxon>
        <taxon>Katanobacteria</taxon>
    </lineage>
</organism>
<dbReference type="EMBL" id="PCXU01000024">
    <property type="protein sequence ID" value="PIR43424.1"/>
    <property type="molecule type" value="Genomic_DNA"/>
</dbReference>
<dbReference type="AlphaFoldDB" id="A0A2H0RBM0"/>
<gene>
    <name evidence="2" type="ORF">COV24_02690</name>
</gene>
<dbReference type="Proteomes" id="UP000230214">
    <property type="component" value="Unassembled WGS sequence"/>
</dbReference>
<dbReference type="NCBIfam" id="TIGR04088">
    <property type="entry name" value="cognate_SipW"/>
    <property type="match status" value="1"/>
</dbReference>
<evidence type="ECO:0000256" key="1">
    <source>
        <dbReference type="SAM" id="SignalP"/>
    </source>
</evidence>
<name>A0A2H0RBM0_UNCKA</name>
<feature type="signal peptide" evidence="1">
    <location>
        <begin position="1"/>
        <end position="18"/>
    </location>
</feature>
<comment type="caution">
    <text evidence="2">The sequence shown here is derived from an EMBL/GenBank/DDBJ whole genome shotgun (WGS) entry which is preliminary data.</text>
</comment>
<sequence length="414" mass="45350">MNVKKLLLSVVAVSAVSAAGILGTSAFFSDTETSTGNVLSAGSIDLKVDNHSYYNGILNENTTWDLRDLTVERFFDFTDLKPQDWGEDTISLHVTDNDSWVCANLALTENADNGLTEPEADEGDSTDGSWDGELGDALNFVFWVDDGDNVYETDETIVLEGKAAQLPQGDQNVGQSFTLADSNKNVFGEQGPLTGAETHYIGKYWCYGDITLNAANPQEQNTPTENTGFTCNGESVNNMSQSDSLRANLSFYAVQSRNNDRFTCDQWTPVEDNITVLSLENKVEDVWQIQEDSINGVLTFKHSNPTFDYNLNVNNLHPNTSYSLIYYADPWPGNHPGALLGTFTTDGSGNGSIVNGSVNLGLDLPDPADSNYPSGAKIWVVTSSDYNGSDSMTAWNPDDYLFEYNTVKYDDTDN</sequence>
<evidence type="ECO:0000313" key="3">
    <source>
        <dbReference type="Proteomes" id="UP000230214"/>
    </source>
</evidence>
<reference evidence="2 3" key="1">
    <citation type="submission" date="2017-09" db="EMBL/GenBank/DDBJ databases">
        <title>Depth-based differentiation of microbial function through sediment-hosted aquifers and enrichment of novel symbionts in the deep terrestrial subsurface.</title>
        <authorList>
            <person name="Probst A.J."/>
            <person name="Ladd B."/>
            <person name="Jarett J.K."/>
            <person name="Geller-Mcgrath D.E."/>
            <person name="Sieber C.M."/>
            <person name="Emerson J.B."/>
            <person name="Anantharaman K."/>
            <person name="Thomas B.C."/>
            <person name="Malmstrom R."/>
            <person name="Stieglmeier M."/>
            <person name="Klingl A."/>
            <person name="Woyke T."/>
            <person name="Ryan C.M."/>
            <person name="Banfield J.F."/>
        </authorList>
    </citation>
    <scope>NUCLEOTIDE SEQUENCE [LARGE SCALE GENOMIC DNA]</scope>
    <source>
        <strain evidence="2">CG10_big_fil_rev_8_21_14_0_10_32_10</strain>
    </source>
</reference>
<accession>A0A2H0RBM0</accession>
<evidence type="ECO:0008006" key="4">
    <source>
        <dbReference type="Google" id="ProtNLM"/>
    </source>
</evidence>
<evidence type="ECO:0000313" key="2">
    <source>
        <dbReference type="EMBL" id="PIR43424.1"/>
    </source>
</evidence>
<feature type="chain" id="PRO_5013964106" description="SipW-cognate class signal peptide" evidence="1">
    <location>
        <begin position="19"/>
        <end position="414"/>
    </location>
</feature>
<protein>
    <recommendedName>
        <fullName evidence="4">SipW-cognate class signal peptide</fullName>
    </recommendedName>
</protein>
<dbReference type="InterPro" id="IPR023833">
    <property type="entry name" value="Signal_pept_SipW-depend-type"/>
</dbReference>
<proteinExistence type="predicted"/>